<sequence length="462" mass="54042">MKKILIFLLFIIAWSSCKNKGKSNHDKEQGKRIESSFDKNINVGELNKKGIEFSSESFDKAIKISRELNKPIFIDFYTHWCGPCKRMDNFVFTDSIIGDFYNKNFICLKIDAEKGEGIALANKFGVQGYPTLLFLTPNLEIKLKHFGYRGTKNFLELGYTVIDGKSSNDSVLNSLSNYDSKVESLFEFSSSLNYYSRQSEKDSALFDYFKDIPKNKWYTPQYFHFIENQSYSIFSPLSEFVIANRNKYSKLYGKTRIDKFISRLMSFAIKTPKDLYGKSYNNFSNDEIYSLLYSELEKIDFVFTNKNKLNHEIILLCKSVRDNNKDWNSLFTKVDYYNKHYSQFDKEWYNFPNNWYTRALMISPINLEIKNYNETCLKLAKSKLTDRDFNEFAKGLSIGTVERFVSNEKQSENTKNELTIALSTLTKLNPVSKVWANEFLSKINMSDEDIINYKEKIIKNAL</sequence>
<feature type="domain" description="Thioredoxin" evidence="3">
    <location>
        <begin position="44"/>
        <end position="167"/>
    </location>
</feature>
<name>A0A4U0EUL8_9FLAO</name>
<dbReference type="InterPro" id="IPR013766">
    <property type="entry name" value="Thioredoxin_domain"/>
</dbReference>
<evidence type="ECO:0000313" key="5">
    <source>
        <dbReference type="Proteomes" id="UP000307657"/>
    </source>
</evidence>
<reference evidence="4 5" key="1">
    <citation type="submission" date="2019-04" db="EMBL/GenBank/DDBJ databases">
        <title>Lacinutrix sp. nov., isolated from marine water.</title>
        <authorList>
            <person name="Kim W."/>
        </authorList>
    </citation>
    <scope>NUCLEOTIDE SEQUENCE [LARGE SCALE GENOMIC DNA]</scope>
    <source>
        <strain evidence="4 5">CAU 1491</strain>
    </source>
</reference>
<dbReference type="OrthoDB" id="120730at2"/>
<evidence type="ECO:0000256" key="1">
    <source>
        <dbReference type="ARBA" id="ARBA00022729"/>
    </source>
</evidence>
<evidence type="ECO:0000256" key="2">
    <source>
        <dbReference type="ARBA" id="ARBA00023284"/>
    </source>
</evidence>
<dbReference type="InterPro" id="IPR017937">
    <property type="entry name" value="Thioredoxin_CS"/>
</dbReference>
<keyword evidence="2" id="KW-0676">Redox-active center</keyword>
<dbReference type="Pfam" id="PF13899">
    <property type="entry name" value="Thioredoxin_7"/>
    <property type="match status" value="1"/>
</dbReference>
<dbReference type="InterPro" id="IPR051099">
    <property type="entry name" value="AGR/TXD"/>
</dbReference>
<organism evidence="4 5">
    <name type="scientific">Pontimicrobium aquaticum</name>
    <dbReference type="NCBI Taxonomy" id="2565367"/>
    <lineage>
        <taxon>Bacteria</taxon>
        <taxon>Pseudomonadati</taxon>
        <taxon>Bacteroidota</taxon>
        <taxon>Flavobacteriia</taxon>
        <taxon>Flavobacteriales</taxon>
        <taxon>Flavobacteriaceae</taxon>
        <taxon>Pontimicrobium</taxon>
    </lineage>
</organism>
<dbReference type="AlphaFoldDB" id="A0A4U0EUL8"/>
<dbReference type="RefSeq" id="WP_136844458.1">
    <property type="nucleotide sequence ID" value="NZ_SUPL01000006.1"/>
</dbReference>
<evidence type="ECO:0000313" key="4">
    <source>
        <dbReference type="EMBL" id="TJY34102.1"/>
    </source>
</evidence>
<protein>
    <submittedName>
        <fullName evidence="4">DUF255 domain-containing protein</fullName>
    </submittedName>
</protein>
<dbReference type="Proteomes" id="UP000307657">
    <property type="component" value="Unassembled WGS sequence"/>
</dbReference>
<dbReference type="Gene3D" id="3.40.30.10">
    <property type="entry name" value="Glutaredoxin"/>
    <property type="match status" value="1"/>
</dbReference>
<comment type="caution">
    <text evidence="4">The sequence shown here is derived from an EMBL/GenBank/DDBJ whole genome shotgun (WGS) entry which is preliminary data.</text>
</comment>
<dbReference type="PROSITE" id="PS51257">
    <property type="entry name" value="PROKAR_LIPOPROTEIN"/>
    <property type="match status" value="1"/>
</dbReference>
<dbReference type="PROSITE" id="PS00194">
    <property type="entry name" value="THIOREDOXIN_1"/>
    <property type="match status" value="1"/>
</dbReference>
<keyword evidence="1" id="KW-0732">Signal</keyword>
<dbReference type="PANTHER" id="PTHR15337">
    <property type="entry name" value="ANTERIOR GRADIENT PROTEIN-RELATED"/>
    <property type="match status" value="1"/>
</dbReference>
<dbReference type="SUPFAM" id="SSF52833">
    <property type="entry name" value="Thioredoxin-like"/>
    <property type="match status" value="1"/>
</dbReference>
<dbReference type="CDD" id="cd02961">
    <property type="entry name" value="PDI_a_family"/>
    <property type="match status" value="1"/>
</dbReference>
<gene>
    <name evidence="4" type="ORF">E5167_12365</name>
</gene>
<dbReference type="PANTHER" id="PTHR15337:SF11">
    <property type="entry name" value="THIOREDOXIN DOMAIN-CONTAINING PROTEIN"/>
    <property type="match status" value="1"/>
</dbReference>
<dbReference type="EMBL" id="SUPL01000006">
    <property type="protein sequence ID" value="TJY34102.1"/>
    <property type="molecule type" value="Genomic_DNA"/>
</dbReference>
<proteinExistence type="predicted"/>
<dbReference type="InterPro" id="IPR036249">
    <property type="entry name" value="Thioredoxin-like_sf"/>
</dbReference>
<evidence type="ECO:0000259" key="3">
    <source>
        <dbReference type="PROSITE" id="PS51352"/>
    </source>
</evidence>
<keyword evidence="5" id="KW-1185">Reference proteome</keyword>
<accession>A0A4U0EUL8</accession>
<dbReference type="PROSITE" id="PS51352">
    <property type="entry name" value="THIOREDOXIN_2"/>
    <property type="match status" value="1"/>
</dbReference>